<dbReference type="CDD" id="cd00158">
    <property type="entry name" value="RHOD"/>
    <property type="match status" value="1"/>
</dbReference>
<organism evidence="2 3">
    <name type="scientific">Coraliomargarita sinensis</name>
    <dbReference type="NCBI Taxonomy" id="2174842"/>
    <lineage>
        <taxon>Bacteria</taxon>
        <taxon>Pseudomonadati</taxon>
        <taxon>Verrucomicrobiota</taxon>
        <taxon>Opitutia</taxon>
        <taxon>Puniceicoccales</taxon>
        <taxon>Coraliomargaritaceae</taxon>
        <taxon>Coraliomargarita</taxon>
    </lineage>
</organism>
<comment type="caution">
    <text evidence="2">The sequence shown here is derived from an EMBL/GenBank/DDBJ whole genome shotgun (WGS) entry which is preliminary data.</text>
</comment>
<evidence type="ECO:0000313" key="2">
    <source>
        <dbReference type="EMBL" id="PXA05365.1"/>
    </source>
</evidence>
<evidence type="ECO:0000313" key="3">
    <source>
        <dbReference type="Proteomes" id="UP000247099"/>
    </source>
</evidence>
<dbReference type="SUPFAM" id="SSF52821">
    <property type="entry name" value="Rhodanese/Cell cycle control phosphatase"/>
    <property type="match status" value="1"/>
</dbReference>
<accession>A0A317ZID1</accession>
<dbReference type="EMBL" id="QHJQ01000001">
    <property type="protein sequence ID" value="PXA05365.1"/>
    <property type="molecule type" value="Genomic_DNA"/>
</dbReference>
<dbReference type="InterPro" id="IPR036873">
    <property type="entry name" value="Rhodanese-like_dom_sf"/>
</dbReference>
<reference evidence="2 3" key="1">
    <citation type="submission" date="2018-05" db="EMBL/GenBank/DDBJ databases">
        <title>Coraliomargarita sinensis sp. nov., isolated from a marine solar saltern.</title>
        <authorList>
            <person name="Zhou L.Y."/>
        </authorList>
    </citation>
    <scope>NUCLEOTIDE SEQUENCE [LARGE SCALE GENOMIC DNA]</scope>
    <source>
        <strain evidence="2 3">WN38</strain>
    </source>
</reference>
<keyword evidence="3" id="KW-1185">Reference proteome</keyword>
<protein>
    <submittedName>
        <fullName evidence="2">Rhodanese-like domain-containing protein</fullName>
    </submittedName>
</protein>
<dbReference type="InterPro" id="IPR001763">
    <property type="entry name" value="Rhodanese-like_dom"/>
</dbReference>
<gene>
    <name evidence="2" type="ORF">DDZ13_00425</name>
</gene>
<name>A0A317ZID1_9BACT</name>
<dbReference type="InParanoid" id="A0A317ZID1"/>
<sequence length="202" mass="22747">MKDIFMKYIILLVALSANMALGLETKAKVSFDDYKSLVAAVESHRESRLIDLNTFLEMSKDPDVIILDSRSAFRYGRLHLKGARHLAFADYTQENLARVIPSSDTKILIYCNNNFEGNQTDLATKVFVPASPAEGGLGREFAVQKKPLMMALNIPTYINLYGYGYRNVYELNELVNVNDPRISFEGSTVPSTSQPDLRQTLR</sequence>
<dbReference type="Gene3D" id="3.40.250.10">
    <property type="entry name" value="Rhodanese-like domain"/>
    <property type="match status" value="1"/>
</dbReference>
<feature type="domain" description="Rhodanese" evidence="1">
    <location>
        <begin position="60"/>
        <end position="127"/>
    </location>
</feature>
<dbReference type="PROSITE" id="PS50206">
    <property type="entry name" value="RHODANESE_3"/>
    <property type="match status" value="1"/>
</dbReference>
<evidence type="ECO:0000259" key="1">
    <source>
        <dbReference type="PROSITE" id="PS50206"/>
    </source>
</evidence>
<proteinExistence type="predicted"/>
<dbReference type="AlphaFoldDB" id="A0A317ZID1"/>
<dbReference type="Pfam" id="PF00581">
    <property type="entry name" value="Rhodanese"/>
    <property type="match status" value="1"/>
</dbReference>
<dbReference type="Proteomes" id="UP000247099">
    <property type="component" value="Unassembled WGS sequence"/>
</dbReference>